<evidence type="ECO:0000256" key="4">
    <source>
        <dbReference type="ARBA" id="ARBA00022989"/>
    </source>
</evidence>
<gene>
    <name evidence="8" type="ORF">EV189_0753</name>
</gene>
<dbReference type="OrthoDB" id="7375466at2"/>
<dbReference type="InterPro" id="IPR036259">
    <property type="entry name" value="MFS_trans_sf"/>
</dbReference>
<protein>
    <submittedName>
        <fullName evidence="8">EmrB/QacA subfamily drug resistance transporter</fullName>
    </submittedName>
</protein>
<evidence type="ECO:0000256" key="6">
    <source>
        <dbReference type="SAM" id="Phobius"/>
    </source>
</evidence>
<keyword evidence="2" id="KW-0813">Transport</keyword>
<keyword evidence="9" id="KW-1185">Reference proteome</keyword>
<feature type="transmembrane region" description="Helical" evidence="6">
    <location>
        <begin position="409"/>
        <end position="430"/>
    </location>
</feature>
<dbReference type="Pfam" id="PF07690">
    <property type="entry name" value="MFS_1"/>
    <property type="match status" value="1"/>
</dbReference>
<feature type="transmembrane region" description="Helical" evidence="6">
    <location>
        <begin position="49"/>
        <end position="68"/>
    </location>
</feature>
<comment type="caution">
    <text evidence="8">The sequence shown here is derived from an EMBL/GenBank/DDBJ whole genome shotgun (WGS) entry which is preliminary data.</text>
</comment>
<sequence>MTPDVLPARQQRLLLAAVVSGLLLAMLDQTVVGTALPHMVRSLGGESRYVWVVTAYLVPATVTLPVYARLSDRYGRKAMLLTGMALFLLGSLLSATATSMDQLVLWRGLQGCGAGALEGLSFILVADLYAGRRSAALQGVLAGLMGVSWIGGPLLGGLLTDTVGWRAVFLVNLPVGVLAVAAVVAYLPAGVGRHEGRSVPVDLAGIATLTLALGLVLVGLSERAQPSPSGALPGWLELRTGGALIAGVFVAAVLVAVERRAAAPVLPLALLRERRRAVIVAAATTGVSGLFAAMLLLPRYYQLARHASATSSGLLVYPLLLGLIVSVNGTGAVLRRRPDFRAPVLAGQLLAGAALLGYLGFARSTPDAVGLLLMACIGVGVGPSLSGLQVAMQTSVAPQQTAGAMGMVILLRQVGGSVALAAAGVAYAGVLDGDPARAAVATGHALAYVGGAGSLLAVLALSLLRKGDSRIAFRAPALAA</sequence>
<feature type="transmembrane region" description="Helical" evidence="6">
    <location>
        <begin position="199"/>
        <end position="220"/>
    </location>
</feature>
<feature type="transmembrane region" description="Helical" evidence="6">
    <location>
        <begin position="104"/>
        <end position="125"/>
    </location>
</feature>
<dbReference type="SUPFAM" id="SSF103473">
    <property type="entry name" value="MFS general substrate transporter"/>
    <property type="match status" value="1"/>
</dbReference>
<accession>A0A4Q7NW61</accession>
<evidence type="ECO:0000256" key="3">
    <source>
        <dbReference type="ARBA" id="ARBA00022692"/>
    </source>
</evidence>
<feature type="transmembrane region" description="Helical" evidence="6">
    <location>
        <begin position="445"/>
        <end position="464"/>
    </location>
</feature>
<comment type="subcellular location">
    <subcellularLocation>
        <location evidence="1">Cell inner membrane</location>
        <topology evidence="1">Multi-pass membrane protein</topology>
    </subcellularLocation>
</comment>
<dbReference type="AlphaFoldDB" id="A0A4Q7NW61"/>
<evidence type="ECO:0000259" key="7">
    <source>
        <dbReference type="PROSITE" id="PS50850"/>
    </source>
</evidence>
<feature type="transmembrane region" description="Helical" evidence="6">
    <location>
        <begin position="316"/>
        <end position="335"/>
    </location>
</feature>
<proteinExistence type="predicted"/>
<dbReference type="Proteomes" id="UP000293638">
    <property type="component" value="Unassembled WGS sequence"/>
</dbReference>
<dbReference type="EMBL" id="SGXD01000001">
    <property type="protein sequence ID" value="RZS91511.1"/>
    <property type="molecule type" value="Genomic_DNA"/>
</dbReference>
<dbReference type="GO" id="GO:0005886">
    <property type="term" value="C:plasma membrane"/>
    <property type="evidence" value="ECO:0007669"/>
    <property type="project" value="UniProtKB-SubCell"/>
</dbReference>
<keyword evidence="4 6" id="KW-1133">Transmembrane helix</keyword>
<dbReference type="PANTHER" id="PTHR23501:SF191">
    <property type="entry name" value="VACUOLAR BASIC AMINO ACID TRANSPORTER 4"/>
    <property type="match status" value="1"/>
</dbReference>
<feature type="transmembrane region" description="Helical" evidence="6">
    <location>
        <begin position="80"/>
        <end position="98"/>
    </location>
</feature>
<dbReference type="Gene3D" id="1.20.1250.20">
    <property type="entry name" value="MFS general substrate transporter like domains"/>
    <property type="match status" value="1"/>
</dbReference>
<keyword evidence="5 6" id="KW-0472">Membrane</keyword>
<evidence type="ECO:0000313" key="9">
    <source>
        <dbReference type="Proteomes" id="UP000293638"/>
    </source>
</evidence>
<dbReference type="InterPro" id="IPR020846">
    <property type="entry name" value="MFS_dom"/>
</dbReference>
<evidence type="ECO:0000256" key="1">
    <source>
        <dbReference type="ARBA" id="ARBA00004429"/>
    </source>
</evidence>
<dbReference type="RefSeq" id="WP_130491573.1">
    <property type="nucleotide sequence ID" value="NZ_SGXD01000001.1"/>
</dbReference>
<feature type="transmembrane region" description="Helical" evidence="6">
    <location>
        <begin position="342"/>
        <end position="362"/>
    </location>
</feature>
<feature type="transmembrane region" description="Helical" evidence="6">
    <location>
        <begin position="165"/>
        <end position="187"/>
    </location>
</feature>
<feature type="transmembrane region" description="Helical" evidence="6">
    <location>
        <begin position="240"/>
        <end position="257"/>
    </location>
</feature>
<reference evidence="8 9" key="1">
    <citation type="submission" date="2019-02" db="EMBL/GenBank/DDBJ databases">
        <title>Genomic Encyclopedia of Type Strains, Phase IV (KMG-IV): sequencing the most valuable type-strain genomes for metagenomic binning, comparative biology and taxonomic classification.</title>
        <authorList>
            <person name="Goeker M."/>
        </authorList>
    </citation>
    <scope>NUCLEOTIDE SEQUENCE [LARGE SCALE GENOMIC DNA]</scope>
    <source>
        <strain evidence="8 9">DSM 45622</strain>
    </source>
</reference>
<feature type="transmembrane region" description="Helical" evidence="6">
    <location>
        <begin position="137"/>
        <end position="159"/>
    </location>
</feature>
<dbReference type="PROSITE" id="PS50850">
    <property type="entry name" value="MFS"/>
    <property type="match status" value="1"/>
</dbReference>
<keyword evidence="3 6" id="KW-0812">Transmembrane</keyword>
<evidence type="ECO:0000313" key="8">
    <source>
        <dbReference type="EMBL" id="RZS91511.1"/>
    </source>
</evidence>
<feature type="domain" description="Major facilitator superfamily (MFS) profile" evidence="7">
    <location>
        <begin position="14"/>
        <end position="469"/>
    </location>
</feature>
<dbReference type="GO" id="GO:0022857">
    <property type="term" value="F:transmembrane transporter activity"/>
    <property type="evidence" value="ECO:0007669"/>
    <property type="project" value="InterPro"/>
</dbReference>
<dbReference type="PANTHER" id="PTHR23501">
    <property type="entry name" value="MAJOR FACILITATOR SUPERFAMILY"/>
    <property type="match status" value="1"/>
</dbReference>
<organism evidence="8 9">
    <name type="scientific">Motilibacter rhizosphaerae</name>
    <dbReference type="NCBI Taxonomy" id="598652"/>
    <lineage>
        <taxon>Bacteria</taxon>
        <taxon>Bacillati</taxon>
        <taxon>Actinomycetota</taxon>
        <taxon>Actinomycetes</taxon>
        <taxon>Motilibacterales</taxon>
        <taxon>Motilibacteraceae</taxon>
        <taxon>Motilibacter</taxon>
    </lineage>
</organism>
<name>A0A4Q7NW61_9ACTN</name>
<evidence type="ECO:0000256" key="5">
    <source>
        <dbReference type="ARBA" id="ARBA00023136"/>
    </source>
</evidence>
<dbReference type="InterPro" id="IPR011701">
    <property type="entry name" value="MFS"/>
</dbReference>
<feature type="transmembrane region" description="Helical" evidence="6">
    <location>
        <begin position="277"/>
        <end position="296"/>
    </location>
</feature>
<dbReference type="Gene3D" id="1.20.1720.10">
    <property type="entry name" value="Multidrug resistance protein D"/>
    <property type="match status" value="1"/>
</dbReference>
<feature type="transmembrane region" description="Helical" evidence="6">
    <location>
        <begin position="368"/>
        <end position="388"/>
    </location>
</feature>
<evidence type="ECO:0000256" key="2">
    <source>
        <dbReference type="ARBA" id="ARBA00022448"/>
    </source>
</evidence>